<feature type="domain" description="ORC1/DEAH AAA+ ATPase" evidence="2">
    <location>
        <begin position="298"/>
        <end position="389"/>
    </location>
</feature>
<dbReference type="Gene3D" id="3.40.50.300">
    <property type="entry name" value="P-loop containing nucleotide triphosphate hydrolases"/>
    <property type="match status" value="1"/>
</dbReference>
<dbReference type="OrthoDB" id="8177873at2759"/>
<reference evidence="3" key="1">
    <citation type="submission" date="2020-11" db="EMBL/GenBank/DDBJ databases">
        <authorList>
            <person name="Tran Van P."/>
        </authorList>
    </citation>
    <scope>NUCLEOTIDE SEQUENCE</scope>
</reference>
<dbReference type="InterPro" id="IPR049945">
    <property type="entry name" value="AAA_22"/>
</dbReference>
<feature type="non-terminal residue" evidence="3">
    <location>
        <position position="1"/>
    </location>
</feature>
<accession>A0A7R9AC42</accession>
<dbReference type="EMBL" id="CAJPEV010003564">
    <property type="protein sequence ID" value="CAG0900028.1"/>
    <property type="molecule type" value="Genomic_DNA"/>
</dbReference>
<keyword evidence="1" id="KW-0175">Coiled coil</keyword>
<dbReference type="Proteomes" id="UP000677054">
    <property type="component" value="Unassembled WGS sequence"/>
</dbReference>
<evidence type="ECO:0000313" key="4">
    <source>
        <dbReference type="Proteomes" id="UP000677054"/>
    </source>
</evidence>
<dbReference type="AlphaFoldDB" id="A0A7R9AC42"/>
<proteinExistence type="predicted"/>
<evidence type="ECO:0000259" key="2">
    <source>
        <dbReference type="Pfam" id="PF13401"/>
    </source>
</evidence>
<gene>
    <name evidence="3" type="ORF">DSTB1V02_LOCUS11221</name>
</gene>
<dbReference type="GO" id="GO:0016887">
    <property type="term" value="F:ATP hydrolysis activity"/>
    <property type="evidence" value="ECO:0007669"/>
    <property type="project" value="InterPro"/>
</dbReference>
<dbReference type="EMBL" id="LR903081">
    <property type="protein sequence ID" value="CAD7251455.1"/>
    <property type="molecule type" value="Genomic_DNA"/>
</dbReference>
<evidence type="ECO:0000313" key="3">
    <source>
        <dbReference type="EMBL" id="CAD7251455.1"/>
    </source>
</evidence>
<organism evidence="3">
    <name type="scientific">Darwinula stevensoni</name>
    <dbReference type="NCBI Taxonomy" id="69355"/>
    <lineage>
        <taxon>Eukaryota</taxon>
        <taxon>Metazoa</taxon>
        <taxon>Ecdysozoa</taxon>
        <taxon>Arthropoda</taxon>
        <taxon>Crustacea</taxon>
        <taxon>Oligostraca</taxon>
        <taxon>Ostracoda</taxon>
        <taxon>Podocopa</taxon>
        <taxon>Podocopida</taxon>
        <taxon>Darwinulocopina</taxon>
        <taxon>Darwinuloidea</taxon>
        <taxon>Darwinulidae</taxon>
        <taxon>Darwinula</taxon>
    </lineage>
</organism>
<feature type="coiled-coil region" evidence="1">
    <location>
        <begin position="790"/>
        <end position="817"/>
    </location>
</feature>
<dbReference type="InterPro" id="IPR027417">
    <property type="entry name" value="P-loop_NTPase"/>
</dbReference>
<protein>
    <recommendedName>
        <fullName evidence="2">ORC1/DEAH AAA+ ATPase domain-containing protein</fullName>
    </recommendedName>
</protein>
<evidence type="ECO:0000256" key="1">
    <source>
        <dbReference type="SAM" id="Coils"/>
    </source>
</evidence>
<dbReference type="Pfam" id="PF13401">
    <property type="entry name" value="AAA_22"/>
    <property type="match status" value="1"/>
</dbReference>
<dbReference type="SUPFAM" id="SSF52540">
    <property type="entry name" value="P-loop containing nucleoside triphosphate hydrolases"/>
    <property type="match status" value="1"/>
</dbReference>
<name>A0A7R9AC42_9CRUS</name>
<keyword evidence="4" id="KW-1185">Reference proteome</keyword>
<sequence>MGADDKRPLIDAAGEYVKHHYPEAYEKAHSLPEEFILEKKEFMKLHKTARIGEQDVNMPAAQLSVAMVFDKVKETFKGVPSLTLCDYAFTDTLLKGIKQQQKEKFINNFGVKMDDLASGDHDVFGVGVSGDQILGVFFQVKGTQSDKNAKTILKNLKIGLQQIQKDVNIFRTMCGEFLNLKVKLAGFAAFPMLSKSDLRKAVDCDDCRKRTLTSDDLDTLKSFEAFLKTQDIVLEKFSNWGTNTSLRMTFKEIFDFYVSAASFVDLPRNPTQYFQKSEEQIRKMLLILTPTQKALVKSEENIILICGASGTGKTFVLKKRAERLAGEVEVLVINIAGGLLTEEFRSGLKENKNIDVVDGKTGGLEEDLGALKKYLEEKGKGKHIFIDEVPITLGFQGTITSQKLSEHWKWIVDMIPHVKSITLCFRPNDQSYKRDFPLQDIKFGDYQMTVLEGVKRNSRRVAELFLAIGDYSRRIFISREKTLPLEMKQSGKGFIPVLFPIPSCFSIHLGECKNEKICEAVRASHAINVIYEEYSKSQEKTPLFVVVDHEKRRNALVNVFTSLYPSLPLLFPNFNRGHKSWDFRRNGASEGTFFIIVVTESEIIGCHFKNVTVVIDIAQSEWRNYIRLIATTGENKIIVVEDEQLRTGKFSRIIENKYVWKNSETQESLDEHLKVRLSTAWEKWDVEKIDKLKNNAFPLASLPEISIDWDGREGEEERDVDLMQEHWLTGIFGPPASGKSRRVNMFMQRVAERGARAILFQPERVLSLIEHQRRWGENDNVDLKGFHFQVKSFQELIKLLEVTLKEEKEMRKREKKKGDKGGVGGDWDVGSLTAIVEDCPLFEDLQGTAEKVKEMNIRLILAFKPHSEKASGDAVPTWDEVGKRLGEEAVKKEGILIQDMGKIICLSEETWAALNRVLPLPKDSSPFFDWGYAWDEWAGEAPTVKKRKGGIIEFL</sequence>